<feature type="transmembrane region" description="Helical" evidence="2">
    <location>
        <begin position="20"/>
        <end position="41"/>
    </location>
</feature>
<dbReference type="OrthoDB" id="3263522at2759"/>
<dbReference type="HOGENOM" id="CLU_2850559_0_0_1"/>
<reference evidence="4" key="2">
    <citation type="submission" date="2015-01" db="EMBL/GenBank/DDBJ databases">
        <title>Evolutionary Origins and Diversification of the Mycorrhizal Mutualists.</title>
        <authorList>
            <consortium name="DOE Joint Genome Institute"/>
            <consortium name="Mycorrhizal Genomics Consortium"/>
            <person name="Kohler A."/>
            <person name="Kuo A."/>
            <person name="Nagy L.G."/>
            <person name="Floudas D."/>
            <person name="Copeland A."/>
            <person name="Barry K.W."/>
            <person name="Cichocki N."/>
            <person name="Veneault-Fourrey C."/>
            <person name="LaButti K."/>
            <person name="Lindquist E.A."/>
            <person name="Lipzen A."/>
            <person name="Lundell T."/>
            <person name="Morin E."/>
            <person name="Murat C."/>
            <person name="Riley R."/>
            <person name="Ohm R."/>
            <person name="Sun H."/>
            <person name="Tunlid A."/>
            <person name="Henrissat B."/>
            <person name="Grigoriev I.V."/>
            <person name="Hibbett D.S."/>
            <person name="Martin F."/>
        </authorList>
    </citation>
    <scope>NUCLEOTIDE SEQUENCE [LARGE SCALE GENOMIC DNA]</scope>
    <source>
        <strain evidence="4">441</strain>
    </source>
</reference>
<gene>
    <name evidence="3" type="ORF">PISMIDRAFT_686456</name>
</gene>
<keyword evidence="2" id="KW-0812">Transmembrane</keyword>
<dbReference type="AlphaFoldDB" id="A0A0C9XV33"/>
<accession>A0A0C9XV33</accession>
<evidence type="ECO:0000313" key="3">
    <source>
        <dbReference type="EMBL" id="KIK16290.1"/>
    </source>
</evidence>
<feature type="region of interest" description="Disordered" evidence="1">
    <location>
        <begin position="45"/>
        <end position="65"/>
    </location>
</feature>
<proteinExistence type="predicted"/>
<keyword evidence="2" id="KW-0472">Membrane</keyword>
<organism evidence="3 4">
    <name type="scientific">Pisolithus microcarpus 441</name>
    <dbReference type="NCBI Taxonomy" id="765257"/>
    <lineage>
        <taxon>Eukaryota</taxon>
        <taxon>Fungi</taxon>
        <taxon>Dikarya</taxon>
        <taxon>Basidiomycota</taxon>
        <taxon>Agaricomycotina</taxon>
        <taxon>Agaricomycetes</taxon>
        <taxon>Agaricomycetidae</taxon>
        <taxon>Boletales</taxon>
        <taxon>Sclerodermatineae</taxon>
        <taxon>Pisolithaceae</taxon>
        <taxon>Pisolithus</taxon>
    </lineage>
</organism>
<evidence type="ECO:0000313" key="4">
    <source>
        <dbReference type="Proteomes" id="UP000054018"/>
    </source>
</evidence>
<dbReference type="EMBL" id="KN833862">
    <property type="protein sequence ID" value="KIK16290.1"/>
    <property type="molecule type" value="Genomic_DNA"/>
</dbReference>
<keyword evidence="2" id="KW-1133">Transmembrane helix</keyword>
<name>A0A0C9XV33_9AGAM</name>
<reference evidence="3 4" key="1">
    <citation type="submission" date="2014-04" db="EMBL/GenBank/DDBJ databases">
        <authorList>
            <consortium name="DOE Joint Genome Institute"/>
            <person name="Kuo A."/>
            <person name="Kohler A."/>
            <person name="Costa M.D."/>
            <person name="Nagy L.G."/>
            <person name="Floudas D."/>
            <person name="Copeland A."/>
            <person name="Barry K.W."/>
            <person name="Cichocki N."/>
            <person name="Veneault-Fourrey C."/>
            <person name="LaButti K."/>
            <person name="Lindquist E.A."/>
            <person name="Lipzen A."/>
            <person name="Lundell T."/>
            <person name="Morin E."/>
            <person name="Murat C."/>
            <person name="Sun H."/>
            <person name="Tunlid A."/>
            <person name="Henrissat B."/>
            <person name="Grigoriev I.V."/>
            <person name="Hibbett D.S."/>
            <person name="Martin F."/>
            <person name="Nordberg H.P."/>
            <person name="Cantor M.N."/>
            <person name="Hua S.X."/>
        </authorList>
    </citation>
    <scope>NUCLEOTIDE SEQUENCE [LARGE SCALE GENOMIC DNA]</scope>
    <source>
        <strain evidence="3 4">441</strain>
    </source>
</reference>
<dbReference type="Proteomes" id="UP000054018">
    <property type="component" value="Unassembled WGS sequence"/>
</dbReference>
<evidence type="ECO:0000256" key="1">
    <source>
        <dbReference type="SAM" id="MobiDB-lite"/>
    </source>
</evidence>
<protein>
    <submittedName>
        <fullName evidence="3">Uncharacterized protein</fullName>
    </submittedName>
</protein>
<keyword evidence="4" id="KW-1185">Reference proteome</keyword>
<evidence type="ECO:0000256" key="2">
    <source>
        <dbReference type="SAM" id="Phobius"/>
    </source>
</evidence>
<sequence>MAPRSVSEGGEMQTKTVVGIVLALVCFICLVLSIWTLSYCFPRRKQTSSPYPPQEEELPTRTPPS</sequence>